<dbReference type="GO" id="GO:0016020">
    <property type="term" value="C:membrane"/>
    <property type="evidence" value="ECO:0007669"/>
    <property type="project" value="UniProtKB-SubCell"/>
</dbReference>
<dbReference type="SUPFAM" id="SSF56925">
    <property type="entry name" value="OMPA-like"/>
    <property type="match status" value="1"/>
</dbReference>
<sequence>MYKFMLIAALAATPAAPAFAQSDTGRDFGRDAGPGYGATDGVSGFRAEPRIGYDRVITELNVETADDSASVREGKSGVTYGGELGYDMVVNTDMMLGVYGGIEGSSVEQCFPGNGTETCLTPGRNLTAGVRGGFLLDPNTVLYIKGGYSNGQIRIGYSDRDFPQDNFRVSDNLSGFHAGAGVQTAFGRNFYGKLEYVYTDYNGYEITDGTDKASLDFSRHQVVAGLGVRF</sequence>
<evidence type="ECO:0000313" key="8">
    <source>
        <dbReference type="Proteomes" id="UP000244013"/>
    </source>
</evidence>
<reference evidence="7 8" key="1">
    <citation type="submission" date="2018-04" db="EMBL/GenBank/DDBJ databases">
        <title>Genomic Encyclopedia of Type Strains, Phase III (KMG-III): the genomes of soil and plant-associated and newly described type strains.</title>
        <authorList>
            <person name="Whitman W."/>
        </authorList>
    </citation>
    <scope>NUCLEOTIDE SEQUENCE [LARGE SCALE GENOMIC DNA]</scope>
    <source>
        <strain evidence="7 8">MA-olki</strain>
    </source>
</reference>
<evidence type="ECO:0000256" key="1">
    <source>
        <dbReference type="ARBA" id="ARBA00004370"/>
    </source>
</evidence>
<dbReference type="Pfam" id="PF13505">
    <property type="entry name" value="OMP_b-brl"/>
    <property type="match status" value="1"/>
</dbReference>
<evidence type="ECO:0000256" key="2">
    <source>
        <dbReference type="ARBA" id="ARBA00022729"/>
    </source>
</evidence>
<keyword evidence="2 5" id="KW-0732">Signal</keyword>
<feature type="chain" id="PRO_5015501809" evidence="5">
    <location>
        <begin position="21"/>
        <end position="230"/>
    </location>
</feature>
<proteinExistence type="inferred from homology"/>
<dbReference type="InterPro" id="IPR027385">
    <property type="entry name" value="Beta-barrel_OMP"/>
</dbReference>
<keyword evidence="3" id="KW-0472">Membrane</keyword>
<dbReference type="InterPro" id="IPR011250">
    <property type="entry name" value="OMP/PagP_B-barrel"/>
</dbReference>
<dbReference type="GeneID" id="91005482"/>
<feature type="domain" description="Outer membrane protein beta-barrel" evidence="6">
    <location>
        <begin position="7"/>
        <end position="230"/>
    </location>
</feature>
<dbReference type="PANTHER" id="PTHR34001:SF3">
    <property type="entry name" value="BLL7405 PROTEIN"/>
    <property type="match status" value="1"/>
</dbReference>
<evidence type="ECO:0000259" key="6">
    <source>
        <dbReference type="Pfam" id="PF13505"/>
    </source>
</evidence>
<dbReference type="Gene3D" id="2.40.160.20">
    <property type="match status" value="1"/>
</dbReference>
<feature type="signal peptide" evidence="5">
    <location>
        <begin position="1"/>
        <end position="20"/>
    </location>
</feature>
<dbReference type="OrthoDB" id="8222426at2"/>
<evidence type="ECO:0000256" key="4">
    <source>
        <dbReference type="ARBA" id="ARBA00038306"/>
    </source>
</evidence>
<organism evidence="7 8">
    <name type="scientific">Sphingomonas faeni</name>
    <dbReference type="NCBI Taxonomy" id="185950"/>
    <lineage>
        <taxon>Bacteria</taxon>
        <taxon>Pseudomonadati</taxon>
        <taxon>Pseudomonadota</taxon>
        <taxon>Alphaproteobacteria</taxon>
        <taxon>Sphingomonadales</taxon>
        <taxon>Sphingomonadaceae</taxon>
        <taxon>Sphingomonas</taxon>
    </lineage>
</organism>
<dbReference type="EMBL" id="QAYE01000003">
    <property type="protein sequence ID" value="PTW47409.1"/>
    <property type="molecule type" value="Genomic_DNA"/>
</dbReference>
<protein>
    <submittedName>
        <fullName evidence="7">Outer membrane immunogenic protein</fullName>
    </submittedName>
</protein>
<evidence type="ECO:0000256" key="5">
    <source>
        <dbReference type="SAM" id="SignalP"/>
    </source>
</evidence>
<dbReference type="PANTHER" id="PTHR34001">
    <property type="entry name" value="BLL7405 PROTEIN"/>
    <property type="match status" value="1"/>
</dbReference>
<dbReference type="Proteomes" id="UP000244013">
    <property type="component" value="Unassembled WGS sequence"/>
</dbReference>
<comment type="caution">
    <text evidence="7">The sequence shown here is derived from an EMBL/GenBank/DDBJ whole genome shotgun (WGS) entry which is preliminary data.</text>
</comment>
<name>A0A2T5U7C1_9SPHN</name>
<dbReference type="RefSeq" id="WP_107953665.1">
    <property type="nucleotide sequence ID" value="NZ_QAYE01000003.1"/>
</dbReference>
<accession>A0A2T5U7C1</accession>
<comment type="similarity">
    <text evidence="4">Belongs to the Omp25/RopB family.</text>
</comment>
<dbReference type="InterPro" id="IPR051692">
    <property type="entry name" value="OMP-like"/>
</dbReference>
<gene>
    <name evidence="7" type="ORF">C8J25_103127</name>
</gene>
<evidence type="ECO:0000256" key="3">
    <source>
        <dbReference type="ARBA" id="ARBA00023136"/>
    </source>
</evidence>
<evidence type="ECO:0000313" key="7">
    <source>
        <dbReference type="EMBL" id="PTW47409.1"/>
    </source>
</evidence>
<comment type="subcellular location">
    <subcellularLocation>
        <location evidence="1">Membrane</location>
    </subcellularLocation>
</comment>
<dbReference type="AlphaFoldDB" id="A0A2T5U7C1"/>